<dbReference type="EMBL" id="PQXJ01000169">
    <property type="protein sequence ID" value="TGO59068.1"/>
    <property type="molecule type" value="Genomic_DNA"/>
</dbReference>
<organism evidence="1 2">
    <name type="scientific">Botryotinia narcissicola</name>
    <dbReference type="NCBI Taxonomy" id="278944"/>
    <lineage>
        <taxon>Eukaryota</taxon>
        <taxon>Fungi</taxon>
        <taxon>Dikarya</taxon>
        <taxon>Ascomycota</taxon>
        <taxon>Pezizomycotina</taxon>
        <taxon>Leotiomycetes</taxon>
        <taxon>Helotiales</taxon>
        <taxon>Sclerotiniaceae</taxon>
        <taxon>Botryotinia</taxon>
    </lineage>
</organism>
<evidence type="ECO:0000313" key="1">
    <source>
        <dbReference type="EMBL" id="TGO59068.1"/>
    </source>
</evidence>
<gene>
    <name evidence="1" type="ORF">BOTNAR_0169g00150</name>
</gene>
<reference evidence="1 2" key="1">
    <citation type="submission" date="2017-12" db="EMBL/GenBank/DDBJ databases">
        <title>Comparative genomics of Botrytis spp.</title>
        <authorList>
            <person name="Valero-Jimenez C.A."/>
            <person name="Tapia P."/>
            <person name="Veloso J."/>
            <person name="Silva-Moreno E."/>
            <person name="Staats M."/>
            <person name="Valdes J.H."/>
            <person name="Van Kan J.A.L."/>
        </authorList>
    </citation>
    <scope>NUCLEOTIDE SEQUENCE [LARGE SCALE GENOMIC DNA]</scope>
    <source>
        <strain evidence="1 2">MUCL2120</strain>
    </source>
</reference>
<name>A0A4Z1IC38_9HELO</name>
<dbReference type="AlphaFoldDB" id="A0A4Z1IC38"/>
<protein>
    <submittedName>
        <fullName evidence="1">Uncharacterized protein</fullName>
    </submittedName>
</protein>
<sequence>MPTVLRRYWDRGGSLLPALVGSNPTFLEASSSASILTSETASLSTPDASPPEPTEASLSASAILCLLDTSSFYTITGLSSLRKS</sequence>
<accession>A0A4Z1IC38</accession>
<evidence type="ECO:0000313" key="2">
    <source>
        <dbReference type="Proteomes" id="UP000297452"/>
    </source>
</evidence>
<keyword evidence="2" id="KW-1185">Reference proteome</keyword>
<dbReference type="Proteomes" id="UP000297452">
    <property type="component" value="Unassembled WGS sequence"/>
</dbReference>
<comment type="caution">
    <text evidence="1">The sequence shown here is derived from an EMBL/GenBank/DDBJ whole genome shotgun (WGS) entry which is preliminary data.</text>
</comment>
<proteinExistence type="predicted"/>